<dbReference type="Gene3D" id="2.60.120.560">
    <property type="entry name" value="Exo-inulinase, domain 1"/>
    <property type="match status" value="3"/>
</dbReference>
<dbReference type="SMART" id="SM00635">
    <property type="entry name" value="BID_2"/>
    <property type="match status" value="1"/>
</dbReference>
<feature type="signal peptide" evidence="5">
    <location>
        <begin position="1"/>
        <end position="21"/>
    </location>
</feature>
<keyword evidence="2 7" id="KW-0378">Hydrolase</keyword>
<name>A0A173RH80_ANAHA</name>
<evidence type="ECO:0000313" key="8">
    <source>
        <dbReference type="Proteomes" id="UP000095598"/>
    </source>
</evidence>
<dbReference type="InterPro" id="IPR001362">
    <property type="entry name" value="Glyco_hydro_32"/>
</dbReference>
<dbReference type="Pfam" id="PF00251">
    <property type="entry name" value="Glyco_hydro_32N"/>
    <property type="match status" value="1"/>
</dbReference>
<organism evidence="7 8">
    <name type="scientific">Anaerostipes hadrus</name>
    <dbReference type="NCBI Taxonomy" id="649756"/>
    <lineage>
        <taxon>Bacteria</taxon>
        <taxon>Bacillati</taxon>
        <taxon>Bacillota</taxon>
        <taxon>Clostridia</taxon>
        <taxon>Lachnospirales</taxon>
        <taxon>Lachnospiraceae</taxon>
        <taxon>Anaerostipes</taxon>
    </lineage>
</organism>
<dbReference type="Gene3D" id="2.115.10.20">
    <property type="entry name" value="Glycosyl hydrolase domain, family 43"/>
    <property type="match status" value="1"/>
</dbReference>
<dbReference type="GO" id="GO:0004575">
    <property type="term" value="F:sucrose alpha-glucosidase activity"/>
    <property type="evidence" value="ECO:0007669"/>
    <property type="project" value="TreeGrafter"/>
</dbReference>
<evidence type="ECO:0000256" key="4">
    <source>
        <dbReference type="SAM" id="MobiDB-lite"/>
    </source>
</evidence>
<evidence type="ECO:0000256" key="2">
    <source>
        <dbReference type="ARBA" id="ARBA00022801"/>
    </source>
</evidence>
<dbReference type="GO" id="GO:0051669">
    <property type="term" value="F:fructan beta-fructosidase activity"/>
    <property type="evidence" value="ECO:0007669"/>
    <property type="project" value="UniProtKB-EC"/>
</dbReference>
<dbReference type="SMART" id="SM00640">
    <property type="entry name" value="Glyco_32"/>
    <property type="match status" value="1"/>
</dbReference>
<gene>
    <name evidence="7" type="primary">sacC</name>
    <name evidence="7" type="ORF">ERS852425_00513</name>
</gene>
<feature type="chain" id="PRO_5038355983" evidence="5">
    <location>
        <begin position="22"/>
        <end position="1286"/>
    </location>
</feature>
<evidence type="ECO:0000259" key="6">
    <source>
        <dbReference type="SMART" id="SM00635"/>
    </source>
</evidence>
<proteinExistence type="inferred from homology"/>
<dbReference type="RefSeq" id="WP_008390521.1">
    <property type="nucleotide sequence ID" value="NZ_CYXT01000002.1"/>
</dbReference>
<dbReference type="GO" id="GO:0005737">
    <property type="term" value="C:cytoplasm"/>
    <property type="evidence" value="ECO:0007669"/>
    <property type="project" value="TreeGrafter"/>
</dbReference>
<dbReference type="InterPro" id="IPR013148">
    <property type="entry name" value="Glyco_hydro_32_N"/>
</dbReference>
<dbReference type="EC" id="3.2.1.80" evidence="7"/>
<dbReference type="Pfam" id="PF02368">
    <property type="entry name" value="Big_2"/>
    <property type="match status" value="1"/>
</dbReference>
<dbReference type="InterPro" id="IPR013189">
    <property type="entry name" value="Glyco_hydro_32_C"/>
</dbReference>
<dbReference type="PANTHER" id="PTHR42800">
    <property type="entry name" value="EXOINULINASE INUD (AFU_ORTHOLOGUE AFUA_5G00480)"/>
    <property type="match status" value="1"/>
</dbReference>
<protein>
    <submittedName>
        <fullName evidence="7">Levanase</fullName>
        <ecNumber evidence="7">3.2.1.80</ecNumber>
    </submittedName>
</protein>
<evidence type="ECO:0000256" key="1">
    <source>
        <dbReference type="ARBA" id="ARBA00009902"/>
    </source>
</evidence>
<dbReference type="InterPro" id="IPR003343">
    <property type="entry name" value="Big_2"/>
</dbReference>
<dbReference type="SUPFAM" id="SSF75005">
    <property type="entry name" value="Arabinanase/levansucrase/invertase"/>
    <property type="match status" value="1"/>
</dbReference>
<sequence length="1286" mass="144573">MRKISPRLLALMMAGAVTVTSITPVTGYQTITVNAATDSQEKEAAQGYQTNLTGFDYKKGDWKETKDGLYSNAVDKGDCFAFSKTTAKNFVYSTDVTFKRNQGAATLIFRFNNNLDNKECYAVNIDGGSHKCKLWRWQENSDYQLIDEKEVKATDDEKYTLKVVAYDSWISYYVNDTLVASTGDYTLQKDDKGQSTVLTEGSLGLLNWNGEMTFQNTYYTELNDQNTPELKNISVSSSTGDVEKAAQFTSTEPIMIQYVKNNAETVDLNIEKKNKNADVQVEYDGKIYNDGKNIPVKVGKNYITVKSTVQGENGQTATLTYRVNVHRRAADKTYYNEAYRNQYHYSVKDGWGNDLNGLVKYKGTYHMFYQFYDDTKWGPMHWAHATSKDLIHWEEQPIALYPDANGAMFSGCIVADEKNTSGLFGDGNEGGLVALITADGNGQRIKVAYSTDEGKTWKKTNKIAADWSKDPLNNRDFRDPKVFRWENKWFMVIAGGPLRIYSSDNLTDWKCESTYADLHTECPDLYPIETKDGVKWVLSRGGRFYKVGDFKQVDGKWKFVADEAYKNSDGVMNFGKDSYAAMTYYVQDFGTQENPTIPEIIEGNWMNTWDDYCNKVADTVGQNFNGTYNLNLKVGLKQENGKYVLTQTPISEYESLRDAENKISYKDVTISEDNDLLKDFAKDTYEIVAKFKPSEKTKKVGFRLRKNQNDTEYTDVIYDLENEKLSIDRSKSGKIISQEFKKINEQSNVKKNEDGSVELHIYVDKASVEVFSSNNTAAGANQIFPTPTSLGASVLVEGDPVKADIDIYPMKSIWTDKEELTDVESVGSMQNENQILYAGDSVELSAYVFPISMDQTITWDVTEGKDVVSIKESDGKAVVTALKSGKATVTASSKSDPSKKKIFTINVKENNFKTNIKNFVNISGNWAIDGEVLSDSNQSANDFYMSEDAIVNEKSTIETDMAFTNGLVNLIFASSSTDPNGAYCIQFAPNSKNVRLFRMYRDGDIALGEMSSNINDGKYHHVKIEKEADAVKVYVDDNECLNYTFDADKESDKEFFNIKTGHMGLGLWDGAVSFKNLYVDKKEETPKPTEPTKPTETPKPTEPTKPTETPKTISVTLKGNGGKTVTTINKTKAGVKLPGWNKTKYKSAGKKGYVFAGWTYKGKVVNKVPASDKNIVLKAKFVKIKVETAKLSSLKGKSGKGTGFVAKSIKYTNKYGEKRGFRFRYSTSKKMKAAKYKTTGLAKNTYTKTGLKKGKKYYVQVRYYYYDSTNKKVYGTYSKVKSVKAY</sequence>
<keyword evidence="3 7" id="KW-0326">Glycosidase</keyword>
<dbReference type="PANTHER" id="PTHR42800:SF1">
    <property type="entry name" value="EXOINULINASE INUD (AFU_ORTHOLOGUE AFUA_5G00480)"/>
    <property type="match status" value="1"/>
</dbReference>
<feature type="domain" description="BIG2" evidence="6">
    <location>
        <begin position="822"/>
        <end position="903"/>
    </location>
</feature>
<comment type="similarity">
    <text evidence="1">Belongs to the glycosyl hydrolase 32 family.</text>
</comment>
<evidence type="ECO:0000256" key="3">
    <source>
        <dbReference type="ARBA" id="ARBA00023295"/>
    </source>
</evidence>
<dbReference type="Pfam" id="PF08244">
    <property type="entry name" value="Glyco_hydro_32C"/>
    <property type="match status" value="1"/>
</dbReference>
<dbReference type="GO" id="GO:0005987">
    <property type="term" value="P:sucrose catabolic process"/>
    <property type="evidence" value="ECO:0007669"/>
    <property type="project" value="TreeGrafter"/>
</dbReference>
<evidence type="ECO:0000313" key="7">
    <source>
        <dbReference type="EMBL" id="CUM77145.1"/>
    </source>
</evidence>
<dbReference type="InterPro" id="IPR013320">
    <property type="entry name" value="ConA-like_dom_sf"/>
</dbReference>
<dbReference type="CDD" id="cd18622">
    <property type="entry name" value="GH32_Inu-like"/>
    <property type="match status" value="1"/>
</dbReference>
<dbReference type="EMBL" id="CYXT01000002">
    <property type="protein sequence ID" value="CUM77145.1"/>
    <property type="molecule type" value="Genomic_DNA"/>
</dbReference>
<dbReference type="Proteomes" id="UP000095598">
    <property type="component" value="Unassembled WGS sequence"/>
</dbReference>
<evidence type="ECO:0000256" key="5">
    <source>
        <dbReference type="SAM" id="SignalP"/>
    </source>
</evidence>
<accession>A0A173RH80</accession>
<reference evidence="7 8" key="1">
    <citation type="submission" date="2015-09" db="EMBL/GenBank/DDBJ databases">
        <authorList>
            <consortium name="Pathogen Informatics"/>
        </authorList>
    </citation>
    <scope>NUCLEOTIDE SEQUENCE [LARGE SCALE GENOMIC DNA]</scope>
    <source>
        <strain evidence="7 8">2789STDY5608868</strain>
    </source>
</reference>
<dbReference type="InterPro" id="IPR023296">
    <property type="entry name" value="Glyco_hydro_beta-prop_sf"/>
</dbReference>
<dbReference type="Gene3D" id="2.60.40.1080">
    <property type="match status" value="1"/>
</dbReference>
<keyword evidence="5" id="KW-0732">Signal</keyword>
<dbReference type="SUPFAM" id="SSF49899">
    <property type="entry name" value="Concanavalin A-like lectins/glucanases"/>
    <property type="match status" value="2"/>
</dbReference>
<feature type="region of interest" description="Disordered" evidence="4">
    <location>
        <begin position="1082"/>
        <end position="1113"/>
    </location>
</feature>